<dbReference type="SUPFAM" id="SSF46785">
    <property type="entry name" value="Winged helix' DNA-binding domain"/>
    <property type="match status" value="1"/>
</dbReference>
<accession>A0A1H0Q0L6</accession>
<reference evidence="3" key="1">
    <citation type="submission" date="2016-10" db="EMBL/GenBank/DDBJ databases">
        <authorList>
            <person name="Varghese N."/>
            <person name="Submissions S."/>
        </authorList>
    </citation>
    <scope>NUCLEOTIDE SEQUENCE [LARGE SCALE GENOMIC DNA]</scope>
    <source>
        <strain evidence="3">JCM 21621</strain>
    </source>
</reference>
<gene>
    <name evidence="2" type="ORF">SAMN05216193_12262</name>
</gene>
<sequence length="84" mass="8981">MIGVMEVRDALREGPRDVDQLSRLLGAPKALLEAMLERLVALGKVERAEPPAAACGSCRGCVEARGCAAPMYRLSAQRLIVSCL</sequence>
<dbReference type="Proteomes" id="UP000242957">
    <property type="component" value="Unassembled WGS sequence"/>
</dbReference>
<dbReference type="InterPro" id="IPR015102">
    <property type="entry name" value="Tscrpt_reg_HTH_FeoC"/>
</dbReference>
<dbReference type="STRING" id="198616.SAMN05216193_12262"/>
<dbReference type="OrthoDB" id="6903254at2"/>
<proteinExistence type="predicted"/>
<dbReference type="EMBL" id="FNIJ01000022">
    <property type="protein sequence ID" value="SDP10864.1"/>
    <property type="molecule type" value="Genomic_DNA"/>
</dbReference>
<organism evidence="2 3">
    <name type="scientific">Pseudomonas jinjuensis</name>
    <dbReference type="NCBI Taxonomy" id="198616"/>
    <lineage>
        <taxon>Bacteria</taxon>
        <taxon>Pseudomonadati</taxon>
        <taxon>Pseudomonadota</taxon>
        <taxon>Gammaproteobacteria</taxon>
        <taxon>Pseudomonadales</taxon>
        <taxon>Pseudomonadaceae</taxon>
        <taxon>Pseudomonas</taxon>
    </lineage>
</organism>
<dbReference type="Pfam" id="PF09012">
    <property type="entry name" value="FeoC"/>
    <property type="match status" value="1"/>
</dbReference>
<dbReference type="InterPro" id="IPR036390">
    <property type="entry name" value="WH_DNA-bd_sf"/>
</dbReference>
<protein>
    <submittedName>
        <fullName evidence="2">Ferrous iron transport protein C</fullName>
    </submittedName>
</protein>
<evidence type="ECO:0000259" key="1">
    <source>
        <dbReference type="Pfam" id="PF09012"/>
    </source>
</evidence>
<dbReference type="AlphaFoldDB" id="A0A1H0Q0L6"/>
<name>A0A1H0Q0L6_9PSED</name>
<evidence type="ECO:0000313" key="2">
    <source>
        <dbReference type="EMBL" id="SDP10864.1"/>
    </source>
</evidence>
<feature type="domain" description="Transcriptional regulator HTH-type FeoC" evidence="1">
    <location>
        <begin position="6"/>
        <end position="65"/>
    </location>
</feature>
<dbReference type="Gene3D" id="1.10.10.10">
    <property type="entry name" value="Winged helix-like DNA-binding domain superfamily/Winged helix DNA-binding domain"/>
    <property type="match status" value="1"/>
</dbReference>
<evidence type="ECO:0000313" key="3">
    <source>
        <dbReference type="Proteomes" id="UP000242957"/>
    </source>
</evidence>
<dbReference type="InterPro" id="IPR036388">
    <property type="entry name" value="WH-like_DNA-bd_sf"/>
</dbReference>
<dbReference type="RefSeq" id="WP_084314585.1">
    <property type="nucleotide sequence ID" value="NZ_FNIJ01000022.1"/>
</dbReference>
<keyword evidence="3" id="KW-1185">Reference proteome</keyword>